<dbReference type="Proteomes" id="UP000263098">
    <property type="component" value="Unassembled WGS sequence"/>
</dbReference>
<comment type="caution">
    <text evidence="2">The sequence shown here is derived from an EMBL/GenBank/DDBJ whole genome shotgun (WGS) entry which is preliminary data.</text>
</comment>
<evidence type="ECO:0000256" key="1">
    <source>
        <dbReference type="SAM" id="Phobius"/>
    </source>
</evidence>
<keyword evidence="1" id="KW-1133">Transmembrane helix</keyword>
<feature type="transmembrane region" description="Helical" evidence="1">
    <location>
        <begin position="7"/>
        <end position="24"/>
    </location>
</feature>
<keyword evidence="1" id="KW-0812">Transmembrane</keyword>
<reference evidence="2 3" key="1">
    <citation type="journal article" date="2018" name="Nat. Biotechnol.">
        <title>A standardized bacterial taxonomy based on genome phylogeny substantially revises the tree of life.</title>
        <authorList>
            <person name="Parks D.H."/>
            <person name="Chuvochina M."/>
            <person name="Waite D.W."/>
            <person name="Rinke C."/>
            <person name="Skarshewski A."/>
            <person name="Chaumeil P.A."/>
            <person name="Hugenholtz P."/>
        </authorList>
    </citation>
    <scope>NUCLEOTIDE SEQUENCE [LARGE SCALE GENOMIC DNA]</scope>
    <source>
        <strain evidence="2">UBA9667</strain>
    </source>
</reference>
<organism evidence="2 3">
    <name type="scientific">Bacteroides graminisolvens</name>
    <dbReference type="NCBI Taxonomy" id="477666"/>
    <lineage>
        <taxon>Bacteria</taxon>
        <taxon>Pseudomonadati</taxon>
        <taxon>Bacteroidota</taxon>
        <taxon>Bacteroidia</taxon>
        <taxon>Bacteroidales</taxon>
        <taxon>Bacteroidaceae</taxon>
        <taxon>Bacteroides</taxon>
    </lineage>
</organism>
<name>A0A3D2SGB2_9BACE</name>
<evidence type="ECO:0000313" key="2">
    <source>
        <dbReference type="EMBL" id="HCK25287.1"/>
    </source>
</evidence>
<dbReference type="AlphaFoldDB" id="A0A3D2SGB2"/>
<proteinExistence type="predicted"/>
<gene>
    <name evidence="2" type="ORF">DHW31_11075</name>
</gene>
<sequence length="29" mass="3480">MSIHMEYYLIVSAIMFFAGIYGFFTRRNT</sequence>
<evidence type="ECO:0000313" key="3">
    <source>
        <dbReference type="Proteomes" id="UP000263098"/>
    </source>
</evidence>
<accession>A0A3D2SGB2</accession>
<keyword evidence="1" id="KW-0472">Membrane</keyword>
<dbReference type="EMBL" id="DPVG01000411">
    <property type="protein sequence ID" value="HCK25287.1"/>
    <property type="molecule type" value="Genomic_DNA"/>
</dbReference>
<dbReference type="Gene3D" id="1.10.287.3510">
    <property type="match status" value="1"/>
</dbReference>
<feature type="non-terminal residue" evidence="2">
    <location>
        <position position="29"/>
    </location>
</feature>
<protein>
    <submittedName>
        <fullName evidence="2">NADH-quinone oxidoreductase subunit K</fullName>
    </submittedName>
</protein>